<name>A0AAP0GYG6_9ASTR</name>
<accession>A0AAP0GYG6</accession>
<dbReference type="Pfam" id="PF00076">
    <property type="entry name" value="RRM_1"/>
    <property type="match status" value="1"/>
</dbReference>
<comment type="caution">
    <text evidence="3">The sequence shown here is derived from an EMBL/GenBank/DDBJ whole genome shotgun (WGS) entry which is preliminary data.</text>
</comment>
<dbReference type="EMBL" id="JBCNJP010000017">
    <property type="protein sequence ID" value="KAK9065142.1"/>
    <property type="molecule type" value="Genomic_DNA"/>
</dbReference>
<reference evidence="3 4" key="1">
    <citation type="submission" date="2024-04" db="EMBL/GenBank/DDBJ databases">
        <title>The reference genome of an endangered Asteraceae, Deinandra increscens subsp. villosa, native to the Central Coast of California.</title>
        <authorList>
            <person name="Guilliams M."/>
            <person name="Hasenstab-Lehman K."/>
            <person name="Meyer R."/>
            <person name="Mcevoy S."/>
        </authorList>
    </citation>
    <scope>NUCLEOTIDE SEQUENCE [LARGE SCALE GENOMIC DNA]</scope>
    <source>
        <tissue evidence="3">Leaf</tissue>
    </source>
</reference>
<evidence type="ECO:0000259" key="2">
    <source>
        <dbReference type="PROSITE" id="PS50102"/>
    </source>
</evidence>
<dbReference type="PROSITE" id="PS50102">
    <property type="entry name" value="RRM"/>
    <property type="match status" value="1"/>
</dbReference>
<dbReference type="InterPro" id="IPR012677">
    <property type="entry name" value="Nucleotide-bd_a/b_plait_sf"/>
</dbReference>
<keyword evidence="4" id="KW-1185">Reference proteome</keyword>
<sequence>MREQRNGRGAEKSNVGEGWQTVRRRNLDRRLTNSFFISGFPETTTLKDLWYSTRHLGCLEDVYIARKRWFNNERFGFLRFNNVGDVNAIEKKLNGLIVGGKKLEANFTQVPRPPTVGRNEVNLTSSRQVQTCIKSKVVDNSQQGRTFAGKSFRDVVCNDGNNSMPQSEKMAVPSSK</sequence>
<dbReference type="InterPro" id="IPR035979">
    <property type="entry name" value="RBD_domain_sf"/>
</dbReference>
<gene>
    <name evidence="3" type="ORF">SSX86_016525</name>
</gene>
<dbReference type="Gene3D" id="3.30.70.330">
    <property type="match status" value="1"/>
</dbReference>
<protein>
    <recommendedName>
        <fullName evidence="2">RRM domain-containing protein</fullName>
    </recommendedName>
</protein>
<evidence type="ECO:0000313" key="4">
    <source>
        <dbReference type="Proteomes" id="UP001408789"/>
    </source>
</evidence>
<dbReference type="CDD" id="cd00590">
    <property type="entry name" value="RRM_SF"/>
    <property type="match status" value="1"/>
</dbReference>
<feature type="domain" description="RRM" evidence="2">
    <location>
        <begin position="33"/>
        <end position="110"/>
    </location>
</feature>
<dbReference type="SUPFAM" id="SSF54928">
    <property type="entry name" value="RNA-binding domain, RBD"/>
    <property type="match status" value="1"/>
</dbReference>
<dbReference type="SMART" id="SM00360">
    <property type="entry name" value="RRM"/>
    <property type="match status" value="1"/>
</dbReference>
<proteinExistence type="predicted"/>
<dbReference type="Proteomes" id="UP001408789">
    <property type="component" value="Unassembled WGS sequence"/>
</dbReference>
<organism evidence="3 4">
    <name type="scientific">Deinandra increscens subsp. villosa</name>
    <dbReference type="NCBI Taxonomy" id="3103831"/>
    <lineage>
        <taxon>Eukaryota</taxon>
        <taxon>Viridiplantae</taxon>
        <taxon>Streptophyta</taxon>
        <taxon>Embryophyta</taxon>
        <taxon>Tracheophyta</taxon>
        <taxon>Spermatophyta</taxon>
        <taxon>Magnoliopsida</taxon>
        <taxon>eudicotyledons</taxon>
        <taxon>Gunneridae</taxon>
        <taxon>Pentapetalae</taxon>
        <taxon>asterids</taxon>
        <taxon>campanulids</taxon>
        <taxon>Asterales</taxon>
        <taxon>Asteraceae</taxon>
        <taxon>Asteroideae</taxon>
        <taxon>Heliantheae alliance</taxon>
        <taxon>Madieae</taxon>
        <taxon>Madiinae</taxon>
        <taxon>Deinandra</taxon>
    </lineage>
</organism>
<dbReference type="GO" id="GO:0003723">
    <property type="term" value="F:RNA binding"/>
    <property type="evidence" value="ECO:0007669"/>
    <property type="project" value="UniProtKB-UniRule"/>
</dbReference>
<dbReference type="AlphaFoldDB" id="A0AAP0GYG6"/>
<evidence type="ECO:0000256" key="1">
    <source>
        <dbReference type="PROSITE-ProRule" id="PRU00176"/>
    </source>
</evidence>
<evidence type="ECO:0000313" key="3">
    <source>
        <dbReference type="EMBL" id="KAK9065142.1"/>
    </source>
</evidence>
<dbReference type="InterPro" id="IPR000504">
    <property type="entry name" value="RRM_dom"/>
</dbReference>
<keyword evidence="1" id="KW-0694">RNA-binding</keyword>